<feature type="transmembrane region" description="Helical" evidence="4">
    <location>
        <begin position="12"/>
        <end position="35"/>
    </location>
</feature>
<evidence type="ECO:0000256" key="3">
    <source>
        <dbReference type="ARBA" id="ARBA00022801"/>
    </source>
</evidence>
<gene>
    <name evidence="6" type="ORF">HY220_00330</name>
</gene>
<dbReference type="Proteomes" id="UP000808388">
    <property type="component" value="Unassembled WGS sequence"/>
</dbReference>
<keyword evidence="4" id="KW-0812">Transmembrane</keyword>
<dbReference type="InterPro" id="IPR001478">
    <property type="entry name" value="PDZ"/>
</dbReference>
<dbReference type="SUPFAM" id="SSF50494">
    <property type="entry name" value="Trypsin-like serine proteases"/>
    <property type="match status" value="1"/>
</dbReference>
<dbReference type="Gene3D" id="2.40.10.10">
    <property type="entry name" value="Trypsin-like serine proteases"/>
    <property type="match status" value="2"/>
</dbReference>
<evidence type="ECO:0000259" key="5">
    <source>
        <dbReference type="PROSITE" id="PS50106"/>
    </source>
</evidence>
<dbReference type="InterPro" id="IPR001940">
    <property type="entry name" value="Peptidase_S1C"/>
</dbReference>
<keyword evidence="4" id="KW-0472">Membrane</keyword>
<dbReference type="Gene3D" id="2.30.42.10">
    <property type="match status" value="1"/>
</dbReference>
<comment type="caution">
    <text evidence="6">The sequence shown here is derived from an EMBL/GenBank/DDBJ whole genome shotgun (WGS) entry which is preliminary data.</text>
</comment>
<dbReference type="GO" id="GO:0006508">
    <property type="term" value="P:proteolysis"/>
    <property type="evidence" value="ECO:0007669"/>
    <property type="project" value="UniProtKB-KW"/>
</dbReference>
<sequence length="400" mass="41934">MPIEKISRTQFLALVAIVAFSAAAGGGIFAFSYVLKNAGTSHSIIGSIPSFANDEAVVQAVAEASPAVVSIVESKDVPIIEQYGVSPFGNDPFFRQFFGDLQIPQYRQKGTTKQTVASGTGFIVSQDGMIVTNKHVVPDANADYTVFMNDGSTLSAKVLARDPIEDLAILKINKSGLATLKLGDSSRLKIGQTAIAIGNSLGEFSNTVSVGVISGLRRNVTAYAGALGGGEDLSELIQTDAAINPGNSGGPLLNIEGEVIGINTAIVEGAESIGFSIPASKAQHDIDSIKKSGKIIYPYMGVRYVSLNRDLEAQSKLPTANGAWLFAADSSSAVLPSSPAEKAGLKTGDIIIQVNSDEIDANHSLAQLLEKYSAGDVIALSYLRDGARKTTNLTLVERPQ</sequence>
<feature type="domain" description="PDZ" evidence="5">
    <location>
        <begin position="304"/>
        <end position="359"/>
    </location>
</feature>
<keyword evidence="2" id="KW-0645">Protease</keyword>
<dbReference type="SMART" id="SM00228">
    <property type="entry name" value="PDZ"/>
    <property type="match status" value="1"/>
</dbReference>
<accession>A0A9D6LT19</accession>
<dbReference type="InterPro" id="IPR036034">
    <property type="entry name" value="PDZ_sf"/>
</dbReference>
<organism evidence="6 7">
    <name type="scientific">Candidatus Sungiibacteriota bacterium</name>
    <dbReference type="NCBI Taxonomy" id="2750080"/>
    <lineage>
        <taxon>Bacteria</taxon>
        <taxon>Candidatus Sungiibacteriota</taxon>
    </lineage>
</organism>
<dbReference type="InterPro" id="IPR051201">
    <property type="entry name" value="Chloro_Bact_Ser_Proteases"/>
</dbReference>
<keyword evidence="3" id="KW-0378">Hydrolase</keyword>
<dbReference type="InterPro" id="IPR009003">
    <property type="entry name" value="Peptidase_S1_PA"/>
</dbReference>
<dbReference type="Pfam" id="PF13180">
    <property type="entry name" value="PDZ_2"/>
    <property type="match status" value="1"/>
</dbReference>
<dbReference type="PROSITE" id="PS50106">
    <property type="entry name" value="PDZ"/>
    <property type="match status" value="1"/>
</dbReference>
<dbReference type="PANTHER" id="PTHR43343">
    <property type="entry name" value="PEPTIDASE S12"/>
    <property type="match status" value="1"/>
</dbReference>
<evidence type="ECO:0000256" key="1">
    <source>
        <dbReference type="ARBA" id="ARBA00010541"/>
    </source>
</evidence>
<dbReference type="Pfam" id="PF13365">
    <property type="entry name" value="Trypsin_2"/>
    <property type="match status" value="1"/>
</dbReference>
<dbReference type="PRINTS" id="PR00834">
    <property type="entry name" value="PROTEASES2C"/>
</dbReference>
<proteinExistence type="inferred from homology"/>
<dbReference type="InterPro" id="IPR043504">
    <property type="entry name" value="Peptidase_S1_PA_chymotrypsin"/>
</dbReference>
<dbReference type="GO" id="GO:0004252">
    <property type="term" value="F:serine-type endopeptidase activity"/>
    <property type="evidence" value="ECO:0007669"/>
    <property type="project" value="InterPro"/>
</dbReference>
<reference evidence="6" key="1">
    <citation type="submission" date="2020-07" db="EMBL/GenBank/DDBJ databases">
        <title>Huge and variable diversity of episymbiotic CPR bacteria and DPANN archaea in groundwater ecosystems.</title>
        <authorList>
            <person name="He C.Y."/>
            <person name="Keren R."/>
            <person name="Whittaker M."/>
            <person name="Farag I.F."/>
            <person name="Doudna J."/>
            <person name="Cate J.H.D."/>
            <person name="Banfield J.F."/>
        </authorList>
    </citation>
    <scope>NUCLEOTIDE SEQUENCE</scope>
    <source>
        <strain evidence="6">NC_groundwater_972_Pr1_S-0.2um_49_27</strain>
    </source>
</reference>
<dbReference type="AlphaFoldDB" id="A0A9D6LT19"/>
<protein>
    <submittedName>
        <fullName evidence="6">Trypsin-like peptidase domain-containing protein</fullName>
    </submittedName>
</protein>
<evidence type="ECO:0000256" key="2">
    <source>
        <dbReference type="ARBA" id="ARBA00022670"/>
    </source>
</evidence>
<dbReference type="EMBL" id="JACQCQ010000002">
    <property type="protein sequence ID" value="MBI3627184.1"/>
    <property type="molecule type" value="Genomic_DNA"/>
</dbReference>
<name>A0A9D6LT19_9BACT</name>
<dbReference type="PANTHER" id="PTHR43343:SF3">
    <property type="entry name" value="PROTEASE DO-LIKE 8, CHLOROPLASTIC"/>
    <property type="match status" value="1"/>
</dbReference>
<evidence type="ECO:0000313" key="6">
    <source>
        <dbReference type="EMBL" id="MBI3627184.1"/>
    </source>
</evidence>
<comment type="similarity">
    <text evidence="1">Belongs to the peptidase S1C family.</text>
</comment>
<dbReference type="SUPFAM" id="SSF50156">
    <property type="entry name" value="PDZ domain-like"/>
    <property type="match status" value="1"/>
</dbReference>
<evidence type="ECO:0000313" key="7">
    <source>
        <dbReference type="Proteomes" id="UP000808388"/>
    </source>
</evidence>
<evidence type="ECO:0000256" key="4">
    <source>
        <dbReference type="SAM" id="Phobius"/>
    </source>
</evidence>
<keyword evidence="4" id="KW-1133">Transmembrane helix</keyword>